<protein>
    <submittedName>
        <fullName evidence="1">Uncharacterized protein</fullName>
    </submittedName>
</protein>
<gene>
    <name evidence="1" type="ORF">D7231_09755</name>
</gene>
<dbReference type="AlphaFoldDB" id="A0A3B0BRZ5"/>
<reference evidence="1 2" key="1">
    <citation type="journal article" date="2015" name="Antonie Van Leeuwenhoek">
        <title>Streptomyces klenkii sp. nov., isolated from deep marine sediment.</title>
        <authorList>
            <person name="Veyisoglu A."/>
            <person name="Sahin N."/>
        </authorList>
    </citation>
    <scope>NUCLEOTIDE SEQUENCE [LARGE SCALE GENOMIC DNA]</scope>
    <source>
        <strain evidence="1 2">KCTC 29202</strain>
    </source>
</reference>
<evidence type="ECO:0000313" key="2">
    <source>
        <dbReference type="Proteomes" id="UP000270343"/>
    </source>
</evidence>
<keyword evidence="2" id="KW-1185">Reference proteome</keyword>
<comment type="caution">
    <text evidence="1">The sequence shown here is derived from an EMBL/GenBank/DDBJ whole genome shotgun (WGS) entry which is preliminary data.</text>
</comment>
<accession>A0A3B0BRZ5</accession>
<proteinExistence type="predicted"/>
<dbReference type="EMBL" id="RBAM01000003">
    <property type="protein sequence ID" value="RKN75672.1"/>
    <property type="molecule type" value="Genomic_DNA"/>
</dbReference>
<sequence>MMQNLGLSTSSSSKASKSLMVSHCILISSGSYGLLPCFLSGSLKGSLKTEEIRARLMALRILYASG</sequence>
<evidence type="ECO:0000313" key="1">
    <source>
        <dbReference type="EMBL" id="RKN75672.1"/>
    </source>
</evidence>
<name>A0A3B0BRZ5_9ACTN</name>
<organism evidence="1 2">
    <name type="scientific">Streptomyces klenkii</name>
    <dbReference type="NCBI Taxonomy" id="1420899"/>
    <lineage>
        <taxon>Bacteria</taxon>
        <taxon>Bacillati</taxon>
        <taxon>Actinomycetota</taxon>
        <taxon>Actinomycetes</taxon>
        <taxon>Kitasatosporales</taxon>
        <taxon>Streptomycetaceae</taxon>
        <taxon>Streptomyces</taxon>
    </lineage>
</organism>
<dbReference type="Proteomes" id="UP000270343">
    <property type="component" value="Unassembled WGS sequence"/>
</dbReference>